<dbReference type="SUPFAM" id="SSF81631">
    <property type="entry name" value="PAP/OAS1 substrate-binding domain"/>
    <property type="match status" value="1"/>
</dbReference>
<dbReference type="Proteomes" id="UP000054359">
    <property type="component" value="Unassembled WGS sequence"/>
</dbReference>
<evidence type="ECO:0000313" key="7">
    <source>
        <dbReference type="Proteomes" id="UP000054359"/>
    </source>
</evidence>
<dbReference type="OrthoDB" id="273917at2759"/>
<feature type="domain" description="PAP-associated" evidence="4">
    <location>
        <begin position="112"/>
        <end position="171"/>
    </location>
</feature>
<dbReference type="GO" id="GO:1990817">
    <property type="term" value="F:poly(A) RNA polymerase activity"/>
    <property type="evidence" value="ECO:0007669"/>
    <property type="project" value="InterPro"/>
</dbReference>
<dbReference type="GO" id="GO:0046872">
    <property type="term" value="F:metal ion binding"/>
    <property type="evidence" value="ECO:0007669"/>
    <property type="project" value="UniProtKB-KW"/>
</dbReference>
<accession>A0A087TWA4</accession>
<evidence type="ECO:0000256" key="2">
    <source>
        <dbReference type="ARBA" id="ARBA00022842"/>
    </source>
</evidence>
<dbReference type="STRING" id="407821.A0A087TWA4"/>
<organism evidence="6 7">
    <name type="scientific">Stegodyphus mimosarum</name>
    <name type="common">African social velvet spider</name>
    <dbReference type="NCBI Taxonomy" id="407821"/>
    <lineage>
        <taxon>Eukaryota</taxon>
        <taxon>Metazoa</taxon>
        <taxon>Ecdysozoa</taxon>
        <taxon>Arthropoda</taxon>
        <taxon>Chelicerata</taxon>
        <taxon>Arachnida</taxon>
        <taxon>Araneae</taxon>
        <taxon>Araneomorphae</taxon>
        <taxon>Entelegynae</taxon>
        <taxon>Eresoidea</taxon>
        <taxon>Eresidae</taxon>
        <taxon>Stegodyphus</taxon>
    </lineage>
</organism>
<dbReference type="Pfam" id="PF03828">
    <property type="entry name" value="PAP_assoc"/>
    <property type="match status" value="1"/>
</dbReference>
<feature type="non-terminal residue" evidence="6">
    <location>
        <position position="474"/>
    </location>
</feature>
<gene>
    <name evidence="6" type="ORF">X975_19029</name>
</gene>
<dbReference type="Pfam" id="PF22600">
    <property type="entry name" value="MTPAP-like_central"/>
    <property type="match status" value="1"/>
</dbReference>
<protein>
    <submittedName>
        <fullName evidence="6">DNA polymerase sigma</fullName>
    </submittedName>
</protein>
<dbReference type="InterPro" id="IPR054708">
    <property type="entry name" value="MTPAP-like_central"/>
</dbReference>
<evidence type="ECO:0000256" key="3">
    <source>
        <dbReference type="SAM" id="MobiDB-lite"/>
    </source>
</evidence>
<evidence type="ECO:0000259" key="5">
    <source>
        <dbReference type="Pfam" id="PF22600"/>
    </source>
</evidence>
<dbReference type="EMBL" id="KK117039">
    <property type="protein sequence ID" value="KFM69393.1"/>
    <property type="molecule type" value="Genomic_DNA"/>
</dbReference>
<dbReference type="InterPro" id="IPR002058">
    <property type="entry name" value="PAP_assoc"/>
</dbReference>
<dbReference type="OMA" id="STHSSCI"/>
<dbReference type="AlphaFoldDB" id="A0A087TWA4"/>
<evidence type="ECO:0000256" key="1">
    <source>
        <dbReference type="ARBA" id="ARBA00022723"/>
    </source>
</evidence>
<keyword evidence="1" id="KW-0479">Metal-binding</keyword>
<proteinExistence type="predicted"/>
<dbReference type="GO" id="GO:0005730">
    <property type="term" value="C:nucleolus"/>
    <property type="evidence" value="ECO:0007669"/>
    <property type="project" value="TreeGrafter"/>
</dbReference>
<dbReference type="SUPFAM" id="SSF81301">
    <property type="entry name" value="Nucleotidyltransferase"/>
    <property type="match status" value="1"/>
</dbReference>
<dbReference type="InterPro" id="IPR045862">
    <property type="entry name" value="Trf4-like"/>
</dbReference>
<dbReference type="InterPro" id="IPR043519">
    <property type="entry name" value="NT_sf"/>
</dbReference>
<dbReference type="GO" id="GO:0031499">
    <property type="term" value="C:TRAMP complex"/>
    <property type="evidence" value="ECO:0007669"/>
    <property type="project" value="TreeGrafter"/>
</dbReference>
<feature type="region of interest" description="Disordered" evidence="3">
    <location>
        <begin position="439"/>
        <end position="474"/>
    </location>
</feature>
<dbReference type="GO" id="GO:0043634">
    <property type="term" value="P:polyadenylation-dependent ncRNA catabolic process"/>
    <property type="evidence" value="ECO:0007669"/>
    <property type="project" value="TreeGrafter"/>
</dbReference>
<dbReference type="PANTHER" id="PTHR23092">
    <property type="entry name" value="POLY(A) RNA POLYMERASE"/>
    <property type="match status" value="1"/>
</dbReference>
<feature type="compositionally biased region" description="Basic residues" evidence="3">
    <location>
        <begin position="443"/>
        <end position="452"/>
    </location>
</feature>
<dbReference type="PANTHER" id="PTHR23092:SF15">
    <property type="entry name" value="INACTIVE NON-CANONICAL POLY(A) RNA POLYMERASE PROTEIN TRF4-2-RELATED"/>
    <property type="match status" value="1"/>
</dbReference>
<dbReference type="Gene3D" id="1.10.1410.10">
    <property type="match status" value="1"/>
</dbReference>
<name>A0A087TWA4_STEMI</name>
<dbReference type="CDD" id="cd05402">
    <property type="entry name" value="NT_PAP_TUTase"/>
    <property type="match status" value="1"/>
</dbReference>
<keyword evidence="2" id="KW-0460">Magnesium</keyword>
<dbReference type="GO" id="GO:0003729">
    <property type="term" value="F:mRNA binding"/>
    <property type="evidence" value="ECO:0007669"/>
    <property type="project" value="TreeGrafter"/>
</dbReference>
<evidence type="ECO:0000313" key="6">
    <source>
        <dbReference type="EMBL" id="KFM69393.1"/>
    </source>
</evidence>
<sequence>MLEKALLENNIAEAHSIKVLDKASVPIVKLTDAKTDTKIDISFNMNNGVKSANLIRDFMHTYPVLPKLVLVLKQFLLQRDLNEVFMGGISSYSLILLTISFLQHLKNFSENNLGSLLIMFFELYGRHFNYRNTGISIKNGGAYFMKDEYLNSMTDGNRPSILCIEDPLLPGNDIGRSSYGALNVKTAFEYAYKVLSEAVRPSNSCVVREHSILGRIIRITDEVIEYRKWIQDTFPVNSPLLHAYEGYPSAMFPHQSLSLTTDIEDKVKVITGEMNGTTLQENERCSSCSSDSHSSTHSSCISMGSSSSASSMASDTDSDVTSDILVNKPELEKDGCTHSKADKIKVPKAVNDASTTLSLPCGDKRSATYVRYNSSSDNHFQSLGEKTKPFRTDTKTNSINGVWLKHKKYLPSTSQNYTSGPMSNGHVITGENSSGLNSGIHFHSYHTKKKSGNRKDSVNANISTRKDGQVLMGR</sequence>
<reference evidence="6 7" key="1">
    <citation type="submission" date="2013-11" db="EMBL/GenBank/DDBJ databases">
        <title>Genome sequencing of Stegodyphus mimosarum.</title>
        <authorList>
            <person name="Bechsgaard J."/>
        </authorList>
    </citation>
    <scope>NUCLEOTIDE SEQUENCE [LARGE SCALE GENOMIC DNA]</scope>
</reference>
<dbReference type="GO" id="GO:0031123">
    <property type="term" value="P:RNA 3'-end processing"/>
    <property type="evidence" value="ECO:0007669"/>
    <property type="project" value="TreeGrafter"/>
</dbReference>
<keyword evidence="7" id="KW-1185">Reference proteome</keyword>
<evidence type="ECO:0000259" key="4">
    <source>
        <dbReference type="Pfam" id="PF03828"/>
    </source>
</evidence>
<feature type="domain" description="Poly(A) RNA polymerase mitochondrial-like central palm" evidence="5">
    <location>
        <begin position="9"/>
        <end position="56"/>
    </location>
</feature>
<dbReference type="FunFam" id="1.10.1410.10:FF:000003">
    <property type="entry name" value="non-canonical poly(A) RNA polymerase PAPD7"/>
    <property type="match status" value="1"/>
</dbReference>